<accession>R0L6I5</accession>
<organism evidence="2 3">
    <name type="scientific">Anas platyrhynchos</name>
    <name type="common">Mallard</name>
    <name type="synonym">Anas boschas</name>
    <dbReference type="NCBI Taxonomy" id="8839"/>
    <lineage>
        <taxon>Eukaryota</taxon>
        <taxon>Metazoa</taxon>
        <taxon>Chordata</taxon>
        <taxon>Craniata</taxon>
        <taxon>Vertebrata</taxon>
        <taxon>Euteleostomi</taxon>
        <taxon>Archelosauria</taxon>
        <taxon>Archosauria</taxon>
        <taxon>Dinosauria</taxon>
        <taxon>Saurischia</taxon>
        <taxon>Theropoda</taxon>
        <taxon>Coelurosauria</taxon>
        <taxon>Aves</taxon>
        <taxon>Neognathae</taxon>
        <taxon>Galloanserae</taxon>
        <taxon>Anseriformes</taxon>
        <taxon>Anatidae</taxon>
        <taxon>Anatinae</taxon>
        <taxon>Anas</taxon>
    </lineage>
</organism>
<dbReference type="Proteomes" id="UP000296049">
    <property type="component" value="Unassembled WGS sequence"/>
</dbReference>
<proteinExistence type="predicted"/>
<dbReference type="AlphaFoldDB" id="R0L6I5"/>
<feature type="compositionally biased region" description="Polar residues" evidence="1">
    <location>
        <begin position="138"/>
        <end position="148"/>
    </location>
</feature>
<evidence type="ECO:0000313" key="2">
    <source>
        <dbReference type="EMBL" id="EOA95862.1"/>
    </source>
</evidence>
<keyword evidence="3" id="KW-1185">Reference proteome</keyword>
<gene>
    <name evidence="2" type="ORF">Anapl_09669</name>
</gene>
<dbReference type="EMBL" id="KB744156">
    <property type="protein sequence ID" value="EOA95862.1"/>
    <property type="molecule type" value="Genomic_DNA"/>
</dbReference>
<name>R0L6I5_ANAPL</name>
<evidence type="ECO:0000313" key="3">
    <source>
        <dbReference type="Proteomes" id="UP000296049"/>
    </source>
</evidence>
<protein>
    <submittedName>
        <fullName evidence="2">Uncharacterized protein</fullName>
    </submittedName>
</protein>
<feature type="compositionally biased region" description="Basic and acidic residues" evidence="1">
    <location>
        <begin position="149"/>
        <end position="162"/>
    </location>
</feature>
<sequence length="448" mass="51485">MQQHGLLLGMLTPKTLQVATSPHTSAEARLNSTFVDLCKPKEEGKKKGILTSEEIYTLPCIRRDVSTGNLYNVGQCKRINHIKVKHLTRAYERRALGSMFSSTHFPSPTLPSLQAFHHKFTTFGLFRCRDWHSSPSWNGSAWEQGDQQQGEHRQAEQMKKEEHDFSLKPIRKLGKSATECEKIGDYFEFLINFKMKRMFTTTAYLQQHQQKPVQHQSGNWQTEPVLQILSLCLQIPAPAARSAWTTQPPPLLIIREYDRPYIFTAQGHPMSEHQKVSIWCVARVSKGKGVSRAQSELQAKMKLETTLKNRTCELEHIKLIEQLQTKMEEQVKQNHRRNERFSFCQVKTFLFMEEQSSLSAYNSKTSKNNLESLITGQMDLILLGGSTLSMHKRCLENCQLLARRLKQDGQKRVLVWTFKDAVKSMEFCCSGCFSEHSTLSAFTPKIET</sequence>
<reference evidence="3" key="1">
    <citation type="journal article" date="2013" name="Nat. Genet.">
        <title>The duck genome and transcriptome provide insight into an avian influenza virus reservoir species.</title>
        <authorList>
            <person name="Huang Y."/>
            <person name="Li Y."/>
            <person name="Burt D.W."/>
            <person name="Chen H."/>
            <person name="Zhang Y."/>
            <person name="Qian W."/>
            <person name="Kim H."/>
            <person name="Gan S."/>
            <person name="Zhao Y."/>
            <person name="Li J."/>
            <person name="Yi K."/>
            <person name="Feng H."/>
            <person name="Zhu P."/>
            <person name="Li B."/>
            <person name="Liu Q."/>
            <person name="Fairley S."/>
            <person name="Magor K.E."/>
            <person name="Du Z."/>
            <person name="Hu X."/>
            <person name="Goodman L."/>
            <person name="Tafer H."/>
            <person name="Vignal A."/>
            <person name="Lee T."/>
            <person name="Kim K.W."/>
            <person name="Sheng Z."/>
            <person name="An Y."/>
            <person name="Searle S."/>
            <person name="Herrero J."/>
            <person name="Groenen M.A."/>
            <person name="Crooijmans R.P."/>
            <person name="Faraut T."/>
            <person name="Cai Q."/>
            <person name="Webster R.G."/>
            <person name="Aldridge J.R."/>
            <person name="Warren W.C."/>
            <person name="Bartschat S."/>
            <person name="Kehr S."/>
            <person name="Marz M."/>
            <person name="Stadler P.F."/>
            <person name="Smith J."/>
            <person name="Kraus R.H."/>
            <person name="Zhao Y."/>
            <person name="Ren L."/>
            <person name="Fei J."/>
            <person name="Morisson M."/>
            <person name="Kaiser P."/>
            <person name="Griffin D.K."/>
            <person name="Rao M."/>
            <person name="Pitel F."/>
            <person name="Wang J."/>
            <person name="Li N."/>
        </authorList>
    </citation>
    <scope>NUCLEOTIDE SEQUENCE [LARGE SCALE GENOMIC DNA]</scope>
</reference>
<evidence type="ECO:0000256" key="1">
    <source>
        <dbReference type="SAM" id="MobiDB-lite"/>
    </source>
</evidence>
<feature type="region of interest" description="Disordered" evidence="1">
    <location>
        <begin position="138"/>
        <end position="162"/>
    </location>
</feature>